<dbReference type="Proteomes" id="UP000474061">
    <property type="component" value="Unassembled WGS sequence"/>
</dbReference>
<dbReference type="AlphaFoldDB" id="A0A9Q4MJ63"/>
<proteinExistence type="predicted"/>
<protein>
    <submittedName>
        <fullName evidence="1">Uncharacterized protein</fullName>
    </submittedName>
</protein>
<dbReference type="EMBL" id="VDCJ01000351">
    <property type="protein sequence ID" value="MRU24485.1"/>
    <property type="molecule type" value="Genomic_DNA"/>
</dbReference>
<evidence type="ECO:0000313" key="2">
    <source>
        <dbReference type="Proteomes" id="UP000474061"/>
    </source>
</evidence>
<comment type="caution">
    <text evidence="1">The sequence shown here is derived from an EMBL/GenBank/DDBJ whole genome shotgun (WGS) entry which is preliminary data.</text>
</comment>
<organism evidence="1 2">
    <name type="scientific">Xylella fastidiosa subsp. multiplex</name>
    <dbReference type="NCBI Taxonomy" id="644357"/>
    <lineage>
        <taxon>Bacteria</taxon>
        <taxon>Pseudomonadati</taxon>
        <taxon>Pseudomonadota</taxon>
        <taxon>Gammaproteobacteria</taxon>
        <taxon>Lysobacterales</taxon>
        <taxon>Lysobacteraceae</taxon>
        <taxon>Xylella</taxon>
    </lineage>
</organism>
<reference evidence="1" key="1">
    <citation type="submission" date="2019-05" db="EMBL/GenBank/DDBJ databases">
        <authorList>
            <person name="Castillo A."/>
            <person name="Giampetruzzi A."/>
            <person name="Landa B."/>
            <person name="Saponari M."/>
            <person name="Almeida R.P.P."/>
            <person name="Moralejo E."/>
            <person name="Marco-Noales E."/>
            <person name="Velasco-Amo M.P."/>
            <person name="Roman-Ecija M."/>
            <person name="Navarro I."/>
            <person name="Monterde A."/>
            <person name="Barbe S."/>
        </authorList>
    </citation>
    <scope>NUCLEOTIDE SEQUENCE</scope>
    <source>
        <strain evidence="1">XYL1981</strain>
    </source>
</reference>
<dbReference type="RefSeq" id="WP_004084221.1">
    <property type="nucleotide sequence ID" value="NZ_CP047134.1"/>
</dbReference>
<evidence type="ECO:0000313" key="1">
    <source>
        <dbReference type="EMBL" id="MRU24485.1"/>
    </source>
</evidence>
<sequence length="77" mass="8775">MIRIESKDKNAYAIIEESDGNTWNFEITQELTKELACCLFGKPVMTPLIEVVYRIRDLPSDTGSKALTVTKEVFICF</sequence>
<accession>A0A9Q4MJ63</accession>
<reference evidence="1" key="2">
    <citation type="journal article" date="2020" name="Appl. Environ. Microbiol.">
        <title>Multiple intercontinental introductions associated with the emergence of a plant pathogen in Europe.</title>
        <authorList>
            <person name="Landa B.B."/>
            <person name="Castillo A.I."/>
            <person name="Giampetruzzi A."/>
            <person name="Kahn A."/>
            <person name="Roman-Ecija M."/>
            <person name="Velasco-Amo M.P."/>
            <person name="Navas-Cortes J.A."/>
            <person name="Marco-Noales E."/>
            <person name="Barbe S."/>
            <person name="Moralejo E."/>
            <person name="Coletta-Filho H.D."/>
            <person name="Saldarelli P."/>
            <person name="Saponari M."/>
            <person name="Almeida R.P.P."/>
        </authorList>
    </citation>
    <scope>NUCLEOTIDE SEQUENCE</scope>
    <source>
        <strain evidence="1">XYL1981</strain>
    </source>
</reference>
<gene>
    <name evidence="1" type="ORF">FG476_10605</name>
</gene>
<name>A0A9Q4MJ63_XYLFS</name>